<dbReference type="PANTHER" id="PTHR46388">
    <property type="entry name" value="NHL REPEAT-CONTAINING PROTEIN 2"/>
    <property type="match status" value="1"/>
</dbReference>
<dbReference type="SUPFAM" id="SSF101898">
    <property type="entry name" value="NHL repeat"/>
    <property type="match status" value="1"/>
</dbReference>
<gene>
    <name evidence="4" type="ORF">C3L24_12795</name>
</gene>
<sequence>MSSETRPGTFRGILLCLLLITGVAGATPPERIAAPPFPKALTWLNVSRPLTLDDLKGRMVILDFWTYGCVNCLHVADELRQLEQRFGDELLVIGIHSPKFPNERRIDTLRRILLRYDRRHPVIQDPDWLLMKGYGARAWPTLVVIDPDGKVLGYVTGEGHARRLEQLIETTLAKHPGLSPPPLPLRPEAERAAVSDLAGPASLLVAGERIIISDTLHHRLLITDPQGGALRIIGDGTPGLRDGPSAEARFAYPQGLALHGESLLVADSGNHAVRHVDLTGGSVSTLAGTGRVGQDLHASSNALTAHLRSPMDLAVHGNHLYIAMAGAHQIWRMELDSGSIAPYAGSGAEGLSDGPLRRARFSQPSALTLIGDRLYVADAEASAVREIDLRGERVHTLLGSGLFDYGDRDGAPEQARLQHPQGIAVLDQQTLLIADTYNHKIKAYDLTGRRLTTLIGSGHPGNATDRSGPSLFEPGGIASAPDGIWIADTNNDRLLRLAPGAQRLTEIRLPPPPKP</sequence>
<evidence type="ECO:0000256" key="1">
    <source>
        <dbReference type="ARBA" id="ARBA00022737"/>
    </source>
</evidence>
<proteinExistence type="predicted"/>
<dbReference type="InterPro" id="IPR011042">
    <property type="entry name" value="6-blade_b-propeller_TolB-like"/>
</dbReference>
<evidence type="ECO:0000313" key="4">
    <source>
        <dbReference type="EMBL" id="PUD98447.1"/>
    </source>
</evidence>
<accession>A0A6N4DNB0</accession>
<evidence type="ECO:0000259" key="3">
    <source>
        <dbReference type="PROSITE" id="PS51352"/>
    </source>
</evidence>
<dbReference type="InterPro" id="IPR001258">
    <property type="entry name" value="NHL_repeat"/>
</dbReference>
<dbReference type="Gene3D" id="2.120.10.30">
    <property type="entry name" value="TolB, C-terminal domain"/>
    <property type="match status" value="2"/>
</dbReference>
<keyword evidence="1" id="KW-0677">Repeat</keyword>
<feature type="domain" description="Thioredoxin" evidence="3">
    <location>
        <begin position="28"/>
        <end position="173"/>
    </location>
</feature>
<dbReference type="AlphaFoldDB" id="A0A6N4DNB0"/>
<dbReference type="SUPFAM" id="SSF52833">
    <property type="entry name" value="Thioredoxin-like"/>
    <property type="match status" value="1"/>
</dbReference>
<evidence type="ECO:0000256" key="2">
    <source>
        <dbReference type="PROSITE-ProRule" id="PRU00504"/>
    </source>
</evidence>
<reference evidence="4 5" key="1">
    <citation type="submission" date="2018-01" db="EMBL/GenBank/DDBJ databases">
        <title>Novel co-symbiosis in the lucinid bivalve Phacoides pectinatus.</title>
        <authorList>
            <person name="Lim S.J."/>
            <person name="Davis B.G."/>
            <person name="Gill D.E."/>
            <person name="Engel A.S."/>
            <person name="Anderson L.C."/>
            <person name="Campbell B.J."/>
        </authorList>
    </citation>
    <scope>NUCLEOTIDE SEQUENCE [LARGE SCALE GENOMIC DNA]</scope>
    <source>
        <strain evidence="4">N3_P5</strain>
    </source>
</reference>
<evidence type="ECO:0000313" key="5">
    <source>
        <dbReference type="Proteomes" id="UP000250928"/>
    </source>
</evidence>
<dbReference type="InterPro" id="IPR013766">
    <property type="entry name" value="Thioredoxin_domain"/>
</dbReference>
<organism evidence="4 5">
    <name type="scientific">Candidatus Sedimenticola endophacoides</name>
    <dbReference type="NCBI Taxonomy" id="2548426"/>
    <lineage>
        <taxon>Bacteria</taxon>
        <taxon>Pseudomonadati</taxon>
        <taxon>Pseudomonadota</taxon>
        <taxon>Gammaproteobacteria</taxon>
        <taxon>Chromatiales</taxon>
        <taxon>Sedimenticolaceae</taxon>
        <taxon>Sedimenticola</taxon>
    </lineage>
</organism>
<dbReference type="Pfam" id="PF01436">
    <property type="entry name" value="NHL"/>
    <property type="match status" value="1"/>
</dbReference>
<dbReference type="Proteomes" id="UP000250928">
    <property type="component" value="Unassembled WGS sequence"/>
</dbReference>
<dbReference type="Pfam" id="PF13905">
    <property type="entry name" value="Thioredoxin_8"/>
    <property type="match status" value="1"/>
</dbReference>
<dbReference type="PROSITE" id="PS51125">
    <property type="entry name" value="NHL"/>
    <property type="match status" value="1"/>
</dbReference>
<feature type="repeat" description="NHL" evidence="2">
    <location>
        <begin position="417"/>
        <end position="447"/>
    </location>
</feature>
<dbReference type="EMBL" id="PQCO01000306">
    <property type="protein sequence ID" value="PUD98447.1"/>
    <property type="molecule type" value="Genomic_DNA"/>
</dbReference>
<name>A0A6N4DNB0_9GAMM</name>
<comment type="caution">
    <text evidence="4">The sequence shown here is derived from an EMBL/GenBank/DDBJ whole genome shotgun (WGS) entry which is preliminary data.</text>
</comment>
<dbReference type="InterPro" id="IPR012336">
    <property type="entry name" value="Thioredoxin-like_fold"/>
</dbReference>
<protein>
    <recommendedName>
        <fullName evidence="3">Thioredoxin domain-containing protein</fullName>
    </recommendedName>
</protein>
<dbReference type="Gene3D" id="3.40.30.10">
    <property type="entry name" value="Glutaredoxin"/>
    <property type="match status" value="1"/>
</dbReference>
<dbReference type="PROSITE" id="PS51352">
    <property type="entry name" value="THIOREDOXIN_2"/>
    <property type="match status" value="1"/>
</dbReference>
<dbReference type="InterPro" id="IPR036249">
    <property type="entry name" value="Thioredoxin-like_sf"/>
</dbReference>
<dbReference type="PANTHER" id="PTHR46388:SF2">
    <property type="entry name" value="NHL REPEAT-CONTAINING PROTEIN 2"/>
    <property type="match status" value="1"/>
</dbReference>